<proteinExistence type="predicted"/>
<dbReference type="KEGG" id="gac:GACE_2104"/>
<dbReference type="InterPro" id="IPR027417">
    <property type="entry name" value="P-loop_NTPase"/>
</dbReference>
<dbReference type="HOGENOM" id="CLU_864988_0_0_2"/>
<dbReference type="AlphaFoldDB" id="A0A0A7GJI6"/>
<dbReference type="STRING" id="565033.GACE_2104"/>
<evidence type="ECO:0000313" key="2">
    <source>
        <dbReference type="Proteomes" id="UP000030624"/>
    </source>
</evidence>
<gene>
    <name evidence="1" type="ORF">GACE_2104</name>
</gene>
<dbReference type="SUPFAM" id="SSF52540">
    <property type="entry name" value="P-loop containing nucleoside triphosphate hydrolases"/>
    <property type="match status" value="1"/>
</dbReference>
<reference evidence="1 2" key="1">
    <citation type="journal article" date="2015" name="Appl. Environ. Microbiol.">
        <title>The Geoglobus acetivorans genome: Fe(III) reduction, acetate utilization, autotrophic growth, and degradation of aromatic compounds in a hyperthermophilic archaeon.</title>
        <authorList>
            <person name="Mardanov A.V."/>
            <person name="Slododkina G.B."/>
            <person name="Slobodkin A.I."/>
            <person name="Beletsky A.V."/>
            <person name="Gavrilov S.N."/>
            <person name="Kublanov I.V."/>
            <person name="Bonch-Osmolovskaya E.A."/>
            <person name="Skryabin K.G."/>
            <person name="Ravin N.V."/>
        </authorList>
    </citation>
    <scope>NUCLEOTIDE SEQUENCE [LARGE SCALE GENOMIC DNA]</scope>
    <source>
        <strain evidence="1 2">SBH6</strain>
    </source>
</reference>
<name>A0A0A7GJI6_GEOAI</name>
<organism evidence="1 2">
    <name type="scientific">Geoglobus acetivorans</name>
    <dbReference type="NCBI Taxonomy" id="565033"/>
    <lineage>
        <taxon>Archaea</taxon>
        <taxon>Methanobacteriati</taxon>
        <taxon>Methanobacteriota</taxon>
        <taxon>Archaeoglobi</taxon>
        <taxon>Archaeoglobales</taxon>
        <taxon>Archaeoglobaceae</taxon>
        <taxon>Geoglobus</taxon>
    </lineage>
</organism>
<dbReference type="Proteomes" id="UP000030624">
    <property type="component" value="Chromosome"/>
</dbReference>
<dbReference type="EMBL" id="CP009552">
    <property type="protein sequence ID" value="AIY91127.1"/>
    <property type="molecule type" value="Genomic_DNA"/>
</dbReference>
<dbReference type="eggNOG" id="arCOG00286">
    <property type="taxonomic scope" value="Archaea"/>
</dbReference>
<accession>A0A0A7GJI6</accession>
<protein>
    <submittedName>
        <fullName evidence="1">Uncharacterized protein</fullName>
    </submittedName>
</protein>
<evidence type="ECO:0000313" key="1">
    <source>
        <dbReference type="EMBL" id="AIY91127.1"/>
    </source>
</evidence>
<dbReference type="Gene3D" id="3.40.50.300">
    <property type="entry name" value="P-loop containing nucleotide triphosphate hydrolases"/>
    <property type="match status" value="1"/>
</dbReference>
<sequence>MESLISSLPRLQRVKSWEKAFMDQFVKSPGQHMLVVGITGSGKTQTLYWLADLISHNTDETIVWFDIGKNDEAFKLGEICERPMKVIVPAGCRVESEDYDFELIWVDPMNISEVWDHVEEGFVNIISIYRFILDPHVFTQTIAEIFKSLIMKAHNYQIRTPMTIFADEFHNVAPSRNDALDYKQYLTGAWIQVNVEKLRSLGIRLIATTHGWRKIRAGIRSSFNWLIFKRISDDVGRDQKKLNKFTPLIQTLRNDQCIIVFPNKRFTDKAITPFYGDANKKVFYYGIYGGD</sequence>